<keyword evidence="1" id="KW-0472">Membrane</keyword>
<evidence type="ECO:0000313" key="3">
    <source>
        <dbReference type="Proteomes" id="UP000184611"/>
    </source>
</evidence>
<proteinExistence type="predicted"/>
<accession>A0A1M7ZXV5</accession>
<keyword evidence="1" id="KW-1133">Transmembrane helix</keyword>
<evidence type="ECO:0000256" key="1">
    <source>
        <dbReference type="SAM" id="Phobius"/>
    </source>
</evidence>
<feature type="transmembrane region" description="Helical" evidence="1">
    <location>
        <begin position="6"/>
        <end position="26"/>
    </location>
</feature>
<evidence type="ECO:0000313" key="2">
    <source>
        <dbReference type="EMBL" id="SHO73467.1"/>
    </source>
</evidence>
<name>A0A1M7ZXV5_9FLAO</name>
<gene>
    <name evidence="2" type="ORF">SAMN05443547_1828</name>
</gene>
<reference evidence="3" key="1">
    <citation type="submission" date="2016-12" db="EMBL/GenBank/DDBJ databases">
        <authorList>
            <person name="Varghese N."/>
            <person name="Submissions S."/>
        </authorList>
    </citation>
    <scope>NUCLEOTIDE SEQUENCE [LARGE SCALE GENOMIC DNA]</scope>
    <source>
        <strain evidence="3">DSM 18830</strain>
    </source>
</reference>
<keyword evidence="1" id="KW-0812">Transmembrane</keyword>
<organism evidence="2 3">
    <name type="scientific">Flavobacterium cucumis</name>
    <dbReference type="NCBI Taxonomy" id="416016"/>
    <lineage>
        <taxon>Bacteria</taxon>
        <taxon>Pseudomonadati</taxon>
        <taxon>Bacteroidota</taxon>
        <taxon>Flavobacteriia</taxon>
        <taxon>Flavobacteriales</taxon>
        <taxon>Flavobacteriaceae</taxon>
        <taxon>Flavobacterium</taxon>
    </lineage>
</organism>
<protein>
    <submittedName>
        <fullName evidence="2">Uncharacterized protein</fullName>
    </submittedName>
</protein>
<dbReference type="AlphaFoldDB" id="A0A1M7ZXV5"/>
<keyword evidence="3" id="KW-1185">Reference proteome</keyword>
<dbReference type="Proteomes" id="UP000184611">
    <property type="component" value="Unassembled WGS sequence"/>
</dbReference>
<feature type="transmembrane region" description="Helical" evidence="1">
    <location>
        <begin position="38"/>
        <end position="60"/>
    </location>
</feature>
<dbReference type="EMBL" id="FRYK01000003">
    <property type="protein sequence ID" value="SHO73467.1"/>
    <property type="molecule type" value="Genomic_DNA"/>
</dbReference>
<dbReference type="STRING" id="416016.SAMN05443547_1828"/>
<sequence length="62" mass="7406">MFSTGQVYFAIFFLIAFVATMIVVYRKDLKVLKPFYKGVYWVFLGFIFFIGLLFLIKFIMKD</sequence>